<dbReference type="Pfam" id="PF13772">
    <property type="entry name" value="AIG2_2"/>
    <property type="match status" value="1"/>
</dbReference>
<sequence length="315" mass="34486">MTAPADKLTEEIAEQVDDRTGIHITSGPRKEVEDAPADIWYFAFGSNLADSVLRGRRSYSPAETVGARLPGYRLAFTLQALPYREPAMASVERIPTESPPVSNGAAHAADAAGARRRGPAGAEPWSQGPEKGGAEDRQEVHGALYRLTQGQWDYICETEGAAGSKQSDYEILEVEAEAYDGRRIEARTLTTSERALRFRNGRKLLPSKRYLTIIRTGAAERGLHAEYLAYLDSLQHYQARTLGQKVMGTLFLGILFSFFGLFAAVKLKRRIMGEVPGVSKKDAGPRLLPQLFHALAKASWALHDILEPVMGSGAC</sequence>
<dbReference type="OrthoDB" id="2017317at2759"/>
<keyword evidence="6" id="KW-1133">Transmembrane helix</keyword>
<accession>A0A087SS62</accession>
<evidence type="ECO:0000313" key="8">
    <source>
        <dbReference type="Proteomes" id="UP000028924"/>
    </source>
</evidence>
<dbReference type="Proteomes" id="UP000028924">
    <property type="component" value="Unassembled WGS sequence"/>
</dbReference>
<organism evidence="7 8">
    <name type="scientific">Auxenochlorella protothecoides</name>
    <name type="common">Green microalga</name>
    <name type="synonym">Chlorella protothecoides</name>
    <dbReference type="NCBI Taxonomy" id="3075"/>
    <lineage>
        <taxon>Eukaryota</taxon>
        <taxon>Viridiplantae</taxon>
        <taxon>Chlorophyta</taxon>
        <taxon>core chlorophytes</taxon>
        <taxon>Trebouxiophyceae</taxon>
        <taxon>Chlorellales</taxon>
        <taxon>Chlorellaceae</taxon>
        <taxon>Auxenochlorella</taxon>
    </lineage>
</organism>
<evidence type="ECO:0000313" key="7">
    <source>
        <dbReference type="EMBL" id="KFM28566.1"/>
    </source>
</evidence>
<dbReference type="PANTHER" id="PTHR12935:SF0">
    <property type="entry name" value="GAMMA-GLUTAMYLCYCLOTRANSFERASE"/>
    <property type="match status" value="1"/>
</dbReference>
<dbReference type="GO" id="GO:0003839">
    <property type="term" value="F:gamma-glutamylcyclotransferase activity"/>
    <property type="evidence" value="ECO:0007669"/>
    <property type="project" value="UniProtKB-EC"/>
</dbReference>
<dbReference type="STRING" id="3075.A0A087SS62"/>
<protein>
    <recommendedName>
        <fullName evidence="1">gamma-glutamylcyclotransferase</fullName>
        <ecNumber evidence="1">4.3.2.9</ecNumber>
    </recommendedName>
</protein>
<dbReference type="PANTHER" id="PTHR12935">
    <property type="entry name" value="GAMMA-GLUTAMYLCYCLOTRANSFERASE"/>
    <property type="match status" value="1"/>
</dbReference>
<evidence type="ECO:0000256" key="5">
    <source>
        <dbReference type="SAM" id="MobiDB-lite"/>
    </source>
</evidence>
<reference evidence="7 8" key="1">
    <citation type="journal article" date="2014" name="BMC Genomics">
        <title>Oil accumulation mechanisms of the oleaginous microalga Chlorella protothecoides revealed through its genome, transcriptomes, and proteomes.</title>
        <authorList>
            <person name="Gao C."/>
            <person name="Wang Y."/>
            <person name="Shen Y."/>
            <person name="Yan D."/>
            <person name="He X."/>
            <person name="Dai J."/>
            <person name="Wu Q."/>
        </authorList>
    </citation>
    <scope>NUCLEOTIDE SEQUENCE [LARGE SCALE GENOMIC DNA]</scope>
    <source>
        <strain evidence="7 8">0710</strain>
    </source>
</reference>
<evidence type="ECO:0000256" key="1">
    <source>
        <dbReference type="ARBA" id="ARBA00012346"/>
    </source>
</evidence>
<dbReference type="Gene3D" id="3.10.490.10">
    <property type="entry name" value="Gamma-glutamyl cyclotransferase-like"/>
    <property type="match status" value="1"/>
</dbReference>
<dbReference type="RefSeq" id="XP_011401600.1">
    <property type="nucleotide sequence ID" value="XM_011403298.1"/>
</dbReference>
<keyword evidence="2" id="KW-0456">Lyase</keyword>
<feature type="binding site" evidence="4">
    <location>
        <position position="210"/>
    </location>
    <ligand>
        <name>substrate</name>
    </ligand>
</feature>
<feature type="transmembrane region" description="Helical" evidence="6">
    <location>
        <begin position="246"/>
        <end position="265"/>
    </location>
</feature>
<proteinExistence type="predicted"/>
<evidence type="ECO:0000256" key="3">
    <source>
        <dbReference type="PIRSR" id="PIRSR617939-1"/>
    </source>
</evidence>
<feature type="binding site" evidence="4">
    <location>
        <begin position="41"/>
        <end position="46"/>
    </location>
    <ligand>
        <name>substrate</name>
    </ligand>
</feature>
<feature type="region of interest" description="Disordered" evidence="5">
    <location>
        <begin position="94"/>
        <end position="137"/>
    </location>
</feature>
<dbReference type="EC" id="4.3.2.9" evidence="1"/>
<dbReference type="InterPro" id="IPR017939">
    <property type="entry name" value="G-Glutamylcylcotransferase"/>
</dbReference>
<dbReference type="eggNOG" id="ENOG502S70Y">
    <property type="taxonomic scope" value="Eukaryota"/>
</dbReference>
<dbReference type="GeneID" id="23611698"/>
<dbReference type="AlphaFoldDB" id="A0A087SS62"/>
<gene>
    <name evidence="7" type="ORF">F751_0307</name>
</gene>
<evidence type="ECO:0000256" key="2">
    <source>
        <dbReference type="ARBA" id="ARBA00023239"/>
    </source>
</evidence>
<evidence type="ECO:0000256" key="6">
    <source>
        <dbReference type="SAM" id="Phobius"/>
    </source>
</evidence>
<evidence type="ECO:0000256" key="4">
    <source>
        <dbReference type="PIRSR" id="PIRSR617939-2"/>
    </source>
</evidence>
<name>A0A087SS62_AUXPR</name>
<dbReference type="KEGG" id="apro:F751_0307"/>
<keyword evidence="6" id="KW-0472">Membrane</keyword>
<feature type="active site" description="Proton acceptor" evidence="3">
    <location>
        <position position="159"/>
    </location>
</feature>
<keyword evidence="8" id="KW-1185">Reference proteome</keyword>
<dbReference type="EMBL" id="KL662173">
    <property type="protein sequence ID" value="KFM28566.1"/>
    <property type="molecule type" value="Genomic_DNA"/>
</dbReference>
<keyword evidence="6" id="KW-0812">Transmembrane</keyword>